<dbReference type="EMBL" id="CADCTJ010000602">
    <property type="protein sequence ID" value="CAA9252199.1"/>
    <property type="molecule type" value="Genomic_DNA"/>
</dbReference>
<sequence>MQRVFNIRIFWVRVEIIYAFPLQLQIQLPFRYSANPVTADSPLF</sequence>
<name>A0A6J4IH48_9BACT</name>
<gene>
    <name evidence="1" type="ORF">AVDCRST_MAG95-1924</name>
</gene>
<accession>A0A6J4IH48</accession>
<reference evidence="1" key="1">
    <citation type="submission" date="2020-02" db="EMBL/GenBank/DDBJ databases">
        <authorList>
            <person name="Meier V. D."/>
        </authorList>
    </citation>
    <scope>NUCLEOTIDE SEQUENCE</scope>
    <source>
        <strain evidence="1">AVDCRST_MAG95</strain>
    </source>
</reference>
<dbReference type="AlphaFoldDB" id="A0A6J4IH48"/>
<proteinExistence type="predicted"/>
<protein>
    <submittedName>
        <fullName evidence="1">Uncharacterized protein</fullName>
    </submittedName>
</protein>
<evidence type="ECO:0000313" key="1">
    <source>
        <dbReference type="EMBL" id="CAA9252199.1"/>
    </source>
</evidence>
<organism evidence="1">
    <name type="scientific">uncultured Adhaeribacter sp</name>
    <dbReference type="NCBI Taxonomy" id="448109"/>
    <lineage>
        <taxon>Bacteria</taxon>
        <taxon>Pseudomonadati</taxon>
        <taxon>Bacteroidota</taxon>
        <taxon>Cytophagia</taxon>
        <taxon>Cytophagales</taxon>
        <taxon>Hymenobacteraceae</taxon>
        <taxon>Adhaeribacter</taxon>
        <taxon>environmental samples</taxon>
    </lineage>
</organism>